<comment type="caution">
    <text evidence="1">The sequence shown here is derived from an EMBL/GenBank/DDBJ whole genome shotgun (WGS) entry which is preliminary data.</text>
</comment>
<accession>A0A8J2J5T7</accession>
<proteinExistence type="predicted"/>
<keyword evidence="2" id="KW-1185">Reference proteome</keyword>
<protein>
    <submittedName>
        <fullName evidence="1">Uncharacterized protein</fullName>
    </submittedName>
</protein>
<sequence>MHLQQSPVGVTTYVDSSSINTNKKQHTCGASPYYAYVPFTTNPHGPSPITHMCHLQFIHMGHLQLILMDHLSAYGRVGY</sequence>
<dbReference type="AlphaFoldDB" id="A0A8J2J5T7"/>
<name>A0A8J2J5T7_9HEXA</name>
<dbReference type="Proteomes" id="UP000708208">
    <property type="component" value="Unassembled WGS sequence"/>
</dbReference>
<evidence type="ECO:0000313" key="2">
    <source>
        <dbReference type="Proteomes" id="UP000708208"/>
    </source>
</evidence>
<organism evidence="1 2">
    <name type="scientific">Allacma fusca</name>
    <dbReference type="NCBI Taxonomy" id="39272"/>
    <lineage>
        <taxon>Eukaryota</taxon>
        <taxon>Metazoa</taxon>
        <taxon>Ecdysozoa</taxon>
        <taxon>Arthropoda</taxon>
        <taxon>Hexapoda</taxon>
        <taxon>Collembola</taxon>
        <taxon>Symphypleona</taxon>
        <taxon>Sminthuridae</taxon>
        <taxon>Allacma</taxon>
    </lineage>
</organism>
<dbReference type="EMBL" id="CAJVCH010015867">
    <property type="protein sequence ID" value="CAG7680428.1"/>
    <property type="molecule type" value="Genomic_DNA"/>
</dbReference>
<evidence type="ECO:0000313" key="1">
    <source>
        <dbReference type="EMBL" id="CAG7680428.1"/>
    </source>
</evidence>
<gene>
    <name evidence="1" type="ORF">AFUS01_LOCUS2739</name>
</gene>
<reference evidence="1" key="1">
    <citation type="submission" date="2021-06" db="EMBL/GenBank/DDBJ databases">
        <authorList>
            <person name="Hodson N. C."/>
            <person name="Mongue J. A."/>
            <person name="Jaron S. K."/>
        </authorList>
    </citation>
    <scope>NUCLEOTIDE SEQUENCE</scope>
</reference>